<accession>A0A396JZ48</accession>
<comment type="caution">
    <text evidence="1">The sequence shown here is derived from an EMBL/GenBank/DDBJ whole genome shotgun (WGS) entry which is preliminary data.</text>
</comment>
<sequence length="49" mass="5745">MSYLHLTESLVILKIATLYDSKNALPVPQLHRFLCPRRYVFPDERKGTL</sequence>
<dbReference type="EMBL" id="PSQE01000001">
    <property type="protein sequence ID" value="RHN81463.1"/>
    <property type="molecule type" value="Genomic_DNA"/>
</dbReference>
<dbReference type="AlphaFoldDB" id="A0A396JZ48"/>
<gene>
    <name evidence="1" type="ORF">MtrunA17_Chr1g0199391</name>
</gene>
<evidence type="ECO:0000313" key="1">
    <source>
        <dbReference type="EMBL" id="RHN81463.1"/>
    </source>
</evidence>
<reference evidence="2" key="1">
    <citation type="journal article" date="2018" name="Nat. Plants">
        <title>Whole-genome landscape of Medicago truncatula symbiotic genes.</title>
        <authorList>
            <person name="Pecrix Y."/>
            <person name="Staton S.E."/>
            <person name="Sallet E."/>
            <person name="Lelandais-Briere C."/>
            <person name="Moreau S."/>
            <person name="Carrere S."/>
            <person name="Blein T."/>
            <person name="Jardinaud M.F."/>
            <person name="Latrasse D."/>
            <person name="Zouine M."/>
            <person name="Zahm M."/>
            <person name="Kreplak J."/>
            <person name="Mayjonade B."/>
            <person name="Satge C."/>
            <person name="Perez M."/>
            <person name="Cauet S."/>
            <person name="Marande W."/>
            <person name="Chantry-Darmon C."/>
            <person name="Lopez-Roques C."/>
            <person name="Bouchez O."/>
            <person name="Berard A."/>
            <person name="Debelle F."/>
            <person name="Munos S."/>
            <person name="Bendahmane A."/>
            <person name="Berges H."/>
            <person name="Niebel A."/>
            <person name="Buitink J."/>
            <person name="Frugier F."/>
            <person name="Benhamed M."/>
            <person name="Crespi M."/>
            <person name="Gouzy J."/>
            <person name="Gamas P."/>
        </authorList>
    </citation>
    <scope>NUCLEOTIDE SEQUENCE [LARGE SCALE GENOMIC DNA]</scope>
    <source>
        <strain evidence="2">cv. Jemalong A17</strain>
    </source>
</reference>
<protein>
    <submittedName>
        <fullName evidence="1">Uncharacterized protein</fullName>
    </submittedName>
</protein>
<evidence type="ECO:0000313" key="2">
    <source>
        <dbReference type="Proteomes" id="UP000265566"/>
    </source>
</evidence>
<dbReference type="Proteomes" id="UP000265566">
    <property type="component" value="Chromosome 1"/>
</dbReference>
<name>A0A396JZ48_MEDTR</name>
<organism evidence="1 2">
    <name type="scientific">Medicago truncatula</name>
    <name type="common">Barrel medic</name>
    <name type="synonym">Medicago tribuloides</name>
    <dbReference type="NCBI Taxonomy" id="3880"/>
    <lineage>
        <taxon>Eukaryota</taxon>
        <taxon>Viridiplantae</taxon>
        <taxon>Streptophyta</taxon>
        <taxon>Embryophyta</taxon>
        <taxon>Tracheophyta</taxon>
        <taxon>Spermatophyta</taxon>
        <taxon>Magnoliopsida</taxon>
        <taxon>eudicotyledons</taxon>
        <taxon>Gunneridae</taxon>
        <taxon>Pentapetalae</taxon>
        <taxon>rosids</taxon>
        <taxon>fabids</taxon>
        <taxon>Fabales</taxon>
        <taxon>Fabaceae</taxon>
        <taxon>Papilionoideae</taxon>
        <taxon>50 kb inversion clade</taxon>
        <taxon>NPAAA clade</taxon>
        <taxon>Hologalegina</taxon>
        <taxon>IRL clade</taxon>
        <taxon>Trifolieae</taxon>
        <taxon>Medicago</taxon>
    </lineage>
</organism>
<proteinExistence type="predicted"/>
<dbReference type="Gramene" id="rna5510">
    <property type="protein sequence ID" value="RHN81463.1"/>
    <property type="gene ID" value="gene5510"/>
</dbReference>